<feature type="transmembrane region" description="Helical" evidence="5">
    <location>
        <begin position="203"/>
        <end position="227"/>
    </location>
</feature>
<comment type="caution">
    <text evidence="7">The sequence shown here is derived from an EMBL/GenBank/DDBJ whole genome shotgun (WGS) entry which is preliminary data.</text>
</comment>
<protein>
    <recommendedName>
        <fullName evidence="6">O-antigen ligase-related domain-containing protein</fullName>
    </recommendedName>
</protein>
<feature type="transmembrane region" description="Helical" evidence="5">
    <location>
        <begin position="377"/>
        <end position="394"/>
    </location>
</feature>
<keyword evidence="8" id="KW-1185">Reference proteome</keyword>
<evidence type="ECO:0000256" key="3">
    <source>
        <dbReference type="ARBA" id="ARBA00022989"/>
    </source>
</evidence>
<comment type="subcellular location">
    <subcellularLocation>
        <location evidence="1">Membrane</location>
        <topology evidence="1">Multi-pass membrane protein</topology>
    </subcellularLocation>
</comment>
<accession>A0ABQ6AA47</accession>
<dbReference type="PANTHER" id="PTHR37422">
    <property type="entry name" value="TEICHURONIC ACID BIOSYNTHESIS PROTEIN TUAE"/>
    <property type="match status" value="1"/>
</dbReference>
<evidence type="ECO:0000256" key="4">
    <source>
        <dbReference type="ARBA" id="ARBA00023136"/>
    </source>
</evidence>
<dbReference type="Pfam" id="PF04932">
    <property type="entry name" value="Wzy_C"/>
    <property type="match status" value="1"/>
</dbReference>
<dbReference type="InterPro" id="IPR051533">
    <property type="entry name" value="WaaL-like"/>
</dbReference>
<feature type="transmembrane region" description="Helical" evidence="5">
    <location>
        <begin position="164"/>
        <end position="183"/>
    </location>
</feature>
<feature type="transmembrane region" description="Helical" evidence="5">
    <location>
        <begin position="56"/>
        <end position="76"/>
    </location>
</feature>
<feature type="transmembrane region" description="Helical" evidence="5">
    <location>
        <begin position="340"/>
        <end position="365"/>
    </location>
</feature>
<name>A0ABQ6AA47_9PROT</name>
<gene>
    <name evidence="7" type="ORF">GCM10010909_28540</name>
</gene>
<evidence type="ECO:0000256" key="1">
    <source>
        <dbReference type="ARBA" id="ARBA00004141"/>
    </source>
</evidence>
<evidence type="ECO:0000259" key="6">
    <source>
        <dbReference type="Pfam" id="PF04932"/>
    </source>
</evidence>
<dbReference type="RefSeq" id="WP_284259016.1">
    <property type="nucleotide sequence ID" value="NZ_BSOS01000079.1"/>
</dbReference>
<feature type="domain" description="O-antigen ligase-related" evidence="6">
    <location>
        <begin position="202"/>
        <end position="357"/>
    </location>
</feature>
<feature type="transmembrane region" description="Helical" evidence="5">
    <location>
        <begin position="400"/>
        <end position="418"/>
    </location>
</feature>
<keyword evidence="4 5" id="KW-0472">Membrane</keyword>
<organism evidence="7 8">
    <name type="scientific">Acidocella aquatica</name>
    <dbReference type="NCBI Taxonomy" id="1922313"/>
    <lineage>
        <taxon>Bacteria</taxon>
        <taxon>Pseudomonadati</taxon>
        <taxon>Pseudomonadota</taxon>
        <taxon>Alphaproteobacteria</taxon>
        <taxon>Acetobacterales</taxon>
        <taxon>Acidocellaceae</taxon>
        <taxon>Acidocella</taxon>
    </lineage>
</organism>
<keyword evidence="2 5" id="KW-0812">Transmembrane</keyword>
<feature type="transmembrane region" description="Helical" evidence="5">
    <location>
        <begin position="88"/>
        <end position="105"/>
    </location>
</feature>
<evidence type="ECO:0000313" key="8">
    <source>
        <dbReference type="Proteomes" id="UP001156641"/>
    </source>
</evidence>
<reference evidence="8" key="1">
    <citation type="journal article" date="2019" name="Int. J. Syst. Evol. Microbiol.">
        <title>The Global Catalogue of Microorganisms (GCM) 10K type strain sequencing project: providing services to taxonomists for standard genome sequencing and annotation.</title>
        <authorList>
            <consortium name="The Broad Institute Genomics Platform"/>
            <consortium name="The Broad Institute Genome Sequencing Center for Infectious Disease"/>
            <person name="Wu L."/>
            <person name="Ma J."/>
        </authorList>
    </citation>
    <scope>NUCLEOTIDE SEQUENCE [LARGE SCALE GENOMIC DNA]</scope>
    <source>
        <strain evidence="8">NBRC 112502</strain>
    </source>
</reference>
<feature type="transmembrane region" description="Helical" evidence="5">
    <location>
        <begin position="117"/>
        <end position="134"/>
    </location>
</feature>
<feature type="transmembrane region" description="Helical" evidence="5">
    <location>
        <begin position="239"/>
        <end position="257"/>
    </location>
</feature>
<dbReference type="PANTHER" id="PTHR37422:SF13">
    <property type="entry name" value="LIPOPOLYSACCHARIDE BIOSYNTHESIS PROTEIN PA4999-RELATED"/>
    <property type="match status" value="1"/>
</dbReference>
<evidence type="ECO:0000256" key="2">
    <source>
        <dbReference type="ARBA" id="ARBA00022692"/>
    </source>
</evidence>
<evidence type="ECO:0000313" key="7">
    <source>
        <dbReference type="EMBL" id="GLR68173.1"/>
    </source>
</evidence>
<keyword evidence="3 5" id="KW-1133">Transmembrane helix</keyword>
<dbReference type="InterPro" id="IPR007016">
    <property type="entry name" value="O-antigen_ligase-rel_domated"/>
</dbReference>
<evidence type="ECO:0000256" key="5">
    <source>
        <dbReference type="SAM" id="Phobius"/>
    </source>
</evidence>
<dbReference type="EMBL" id="BSOS01000079">
    <property type="protein sequence ID" value="GLR68173.1"/>
    <property type="molecule type" value="Genomic_DNA"/>
</dbReference>
<proteinExistence type="predicted"/>
<sequence>MRSERMRKAALGAALIVPLGLLHAWVLAEICIGLVDVLFLLESARGRGFAWARQPWFLAAMLWWGWLLLCSLPLPLLGTGGAGWRMGFMQALVIPRFFVLTAALQGWVLSTPGARRAAWWMLAASSVWIGLEAWQQYLTGSNLFGDHRWSDGSLTGPFRRPRAGALYAHLLFATMLPPVLAMLGRRGAGWRGVGWRAGAVGLAALGVVTAVLIGQRMGVVLSAVGLAGTALLVPQLRRVVLVLVLVAGAVLLATPVISPPTYAKLVGETYVNLRHFTLSPYGELFTRASVMGLQSPWHGWGYNGFRVLCPLARFGGGLPALGIAPTALGLGACNLHPHNFYFQAFVDAGIPGVGLFVGMIAVWLATLARGLWGRPEPLRVGLLIAVVTFVWPFGSADEFPILYMSGWLFFVFGLALAAREEAVTSWGRRLPVDTSKPLRHLG</sequence>
<dbReference type="Proteomes" id="UP001156641">
    <property type="component" value="Unassembled WGS sequence"/>
</dbReference>